<dbReference type="Proteomes" id="UP001642464">
    <property type="component" value="Unassembled WGS sequence"/>
</dbReference>
<evidence type="ECO:0000313" key="3">
    <source>
        <dbReference type="Proteomes" id="UP001642464"/>
    </source>
</evidence>
<reference evidence="2 3" key="1">
    <citation type="submission" date="2024-02" db="EMBL/GenBank/DDBJ databases">
        <authorList>
            <person name="Chen Y."/>
            <person name="Shah S."/>
            <person name="Dougan E. K."/>
            <person name="Thang M."/>
            <person name="Chan C."/>
        </authorList>
    </citation>
    <scope>NUCLEOTIDE SEQUENCE [LARGE SCALE GENOMIC DNA]</scope>
</reference>
<dbReference type="EMBL" id="CAXAMM010023999">
    <property type="protein sequence ID" value="CAK9054506.1"/>
    <property type="molecule type" value="Genomic_DNA"/>
</dbReference>
<organism evidence="2 3">
    <name type="scientific">Durusdinium trenchii</name>
    <dbReference type="NCBI Taxonomy" id="1381693"/>
    <lineage>
        <taxon>Eukaryota</taxon>
        <taxon>Sar</taxon>
        <taxon>Alveolata</taxon>
        <taxon>Dinophyceae</taxon>
        <taxon>Suessiales</taxon>
        <taxon>Symbiodiniaceae</taxon>
        <taxon>Durusdinium</taxon>
    </lineage>
</organism>
<dbReference type="Gene3D" id="3.40.50.300">
    <property type="entry name" value="P-loop containing nucleotide triphosphate hydrolases"/>
    <property type="match status" value="1"/>
</dbReference>
<name>A0ABP0MSN5_9DINO</name>
<dbReference type="InterPro" id="IPR027417">
    <property type="entry name" value="P-loop_NTPase"/>
</dbReference>
<keyword evidence="3" id="KW-1185">Reference proteome</keyword>
<accession>A0ABP0MSN5</accession>
<feature type="region of interest" description="Disordered" evidence="1">
    <location>
        <begin position="204"/>
        <end position="223"/>
    </location>
</feature>
<gene>
    <name evidence="2" type="ORF">SCF082_LOCUS29582</name>
</gene>
<sequence>MSCELSTPTRRLRRKTWLGFHVVEAPAGAFSQHDVTGLLAEELETEVDSAQKSVYLVTLPALKPGAAARGYVSPAAWSHAEVLRVFLSVFQQRQPEAEKGVELECVTVFRERHAAGQYHWHVALKASRSFRWHGYKRALHVEHGLATHWSSSHTGYWSAVRYGVMPSPQKPLEDLDVSPQSWAKAGPHPDLFEVAQEPVTAAALSRRREKKVKDAAATGKPEPRPTEMDLYAVIVKNGFKNTPDDANAAARLIAYLKVHGTPALVSFAFKNRAKLPALIDDVWSWEKVEDYLETHAKCRLDQLYAAASAACQCHGRWMPRALLSLSCNGVPAEAFCKDVFTLLRDGRRADVPVMVLMGRFGGEGKSFLLAPLRPMYGQAHIQATPQRGSFPLLGLESKKVALLDDWCFDESVIPLPTQLLWYEGKPFPLPRPQNSNQYSGHLLYEGSAPIFVTVKEKDLGPLQAQAQVAFTQGIPSEHTMLLRRLRIYRFTRPLPQADGHILDCPVCFAQMILRFAL</sequence>
<evidence type="ECO:0000313" key="2">
    <source>
        <dbReference type="EMBL" id="CAK9054506.1"/>
    </source>
</evidence>
<proteinExistence type="predicted"/>
<comment type="caution">
    <text evidence="2">The sequence shown here is derived from an EMBL/GenBank/DDBJ whole genome shotgun (WGS) entry which is preliminary data.</text>
</comment>
<evidence type="ECO:0000256" key="1">
    <source>
        <dbReference type="SAM" id="MobiDB-lite"/>
    </source>
</evidence>
<protein>
    <submittedName>
        <fullName evidence="2">SAM domain-containing protein</fullName>
    </submittedName>
</protein>